<feature type="compositionally biased region" description="Basic and acidic residues" evidence="8">
    <location>
        <begin position="323"/>
        <end position="334"/>
    </location>
</feature>
<feature type="repeat" description="Solcar" evidence="6">
    <location>
        <begin position="121"/>
        <end position="204"/>
    </location>
</feature>
<evidence type="ECO:0008006" key="10">
    <source>
        <dbReference type="Google" id="ProtNLM"/>
    </source>
</evidence>
<dbReference type="SUPFAM" id="SSF103506">
    <property type="entry name" value="Mitochondrial carrier"/>
    <property type="match status" value="1"/>
</dbReference>
<protein>
    <recommendedName>
        <fullName evidence="10">Mitochondrial carrier protein</fullName>
    </recommendedName>
</protein>
<name>A0A7S3JP69_9STRA</name>
<dbReference type="Gene3D" id="1.50.40.10">
    <property type="entry name" value="Mitochondrial carrier domain"/>
    <property type="match status" value="1"/>
</dbReference>
<evidence type="ECO:0000256" key="5">
    <source>
        <dbReference type="ARBA" id="ARBA00023136"/>
    </source>
</evidence>
<evidence type="ECO:0000256" key="7">
    <source>
        <dbReference type="RuleBase" id="RU000488"/>
    </source>
</evidence>
<feature type="repeat" description="Solcar" evidence="6">
    <location>
        <begin position="17"/>
        <end position="100"/>
    </location>
</feature>
<proteinExistence type="inferred from homology"/>
<keyword evidence="2 7" id="KW-0813">Transport</keyword>
<evidence type="ECO:0000313" key="9">
    <source>
        <dbReference type="EMBL" id="CAE0360615.1"/>
    </source>
</evidence>
<dbReference type="InterPro" id="IPR023395">
    <property type="entry name" value="MCP_dom_sf"/>
</dbReference>
<dbReference type="PRINTS" id="PR00926">
    <property type="entry name" value="MITOCARRIER"/>
</dbReference>
<dbReference type="Pfam" id="PF00153">
    <property type="entry name" value="Mito_carr"/>
    <property type="match status" value="3"/>
</dbReference>
<dbReference type="GO" id="GO:0055085">
    <property type="term" value="P:transmembrane transport"/>
    <property type="evidence" value="ECO:0007669"/>
    <property type="project" value="InterPro"/>
</dbReference>
<gene>
    <name evidence="9" type="ORF">ALAG00032_LOCUS1345</name>
</gene>
<evidence type="ECO:0000256" key="6">
    <source>
        <dbReference type="PROSITE-ProRule" id="PRU00282"/>
    </source>
</evidence>
<accession>A0A7S3JP69</accession>
<feature type="region of interest" description="Disordered" evidence="8">
    <location>
        <begin position="305"/>
        <end position="356"/>
    </location>
</feature>
<comment type="subcellular location">
    <subcellularLocation>
        <location evidence="1">Membrane</location>
        <topology evidence="1">Multi-pass membrane protein</topology>
    </subcellularLocation>
</comment>
<dbReference type="InterPro" id="IPR002067">
    <property type="entry name" value="MCP"/>
</dbReference>
<evidence type="ECO:0000256" key="1">
    <source>
        <dbReference type="ARBA" id="ARBA00004141"/>
    </source>
</evidence>
<evidence type="ECO:0000256" key="8">
    <source>
        <dbReference type="SAM" id="MobiDB-lite"/>
    </source>
</evidence>
<evidence type="ECO:0000256" key="3">
    <source>
        <dbReference type="ARBA" id="ARBA00022692"/>
    </source>
</evidence>
<feature type="repeat" description="Solcar" evidence="6">
    <location>
        <begin position="213"/>
        <end position="301"/>
    </location>
</feature>
<dbReference type="InterPro" id="IPR018108">
    <property type="entry name" value="MCP_transmembrane"/>
</dbReference>
<evidence type="ECO:0000256" key="4">
    <source>
        <dbReference type="ARBA" id="ARBA00022737"/>
    </source>
</evidence>
<dbReference type="GO" id="GO:0016020">
    <property type="term" value="C:membrane"/>
    <property type="evidence" value="ECO:0007669"/>
    <property type="project" value="UniProtKB-SubCell"/>
</dbReference>
<keyword evidence="3 6" id="KW-0812">Transmembrane</keyword>
<keyword evidence="5 6" id="KW-0472">Membrane</keyword>
<dbReference type="AlphaFoldDB" id="A0A7S3JP69"/>
<dbReference type="PANTHER" id="PTHR24089">
    <property type="entry name" value="SOLUTE CARRIER FAMILY 25"/>
    <property type="match status" value="1"/>
</dbReference>
<comment type="similarity">
    <text evidence="7">Belongs to the mitochondrial carrier (TC 2.A.29) family.</text>
</comment>
<reference evidence="9" key="1">
    <citation type="submission" date="2021-01" db="EMBL/GenBank/DDBJ databases">
        <authorList>
            <person name="Corre E."/>
            <person name="Pelletier E."/>
            <person name="Niang G."/>
            <person name="Scheremetjew M."/>
            <person name="Finn R."/>
            <person name="Kale V."/>
            <person name="Holt S."/>
            <person name="Cochrane G."/>
            <person name="Meng A."/>
            <person name="Brown T."/>
            <person name="Cohen L."/>
        </authorList>
    </citation>
    <scope>NUCLEOTIDE SEQUENCE</scope>
    <source>
        <strain evidence="9">CCMP1510</strain>
    </source>
</reference>
<keyword evidence="4" id="KW-0677">Repeat</keyword>
<dbReference type="PROSITE" id="PS50920">
    <property type="entry name" value="SOLCAR"/>
    <property type="match status" value="3"/>
</dbReference>
<sequence length="356" mass="38430">MNTGDDDTSKYHNHTLSDSQITWVSGTAAGLAATYAKQPIQRIKWIQQTSVGNVGLWSIGKETIALHGWRGFFAGSVAAIFRNVPHSVLVYSMYPHFARISSHISGPSSKQQHQDEHHEKESFLTRFLAGYVTMIAATVVTHPLDTLRVRLSVAKTHESIASCALFIYRMDGALGFYSGFSATLLGAGPRGAVGFAVFESAKPRVAAFFEHKRPGISKFLCGYVAGVLAETLVYPLDTVRRRQQALGVASPLFGAPTHRAIMLIVQNEGFSGLFKGIALNLVKNPAAVAVSFLINDLVKETLGYGNRRKTSTPTQEPASILVDGKKVSSCEKTESPTYSSSSEGKRGRGATGFFGG</sequence>
<evidence type="ECO:0000256" key="2">
    <source>
        <dbReference type="ARBA" id="ARBA00022448"/>
    </source>
</evidence>
<dbReference type="EMBL" id="HBIJ01001914">
    <property type="protein sequence ID" value="CAE0360615.1"/>
    <property type="molecule type" value="Transcribed_RNA"/>
</dbReference>
<organism evidence="9">
    <name type="scientific">Aureoumbra lagunensis</name>
    <dbReference type="NCBI Taxonomy" id="44058"/>
    <lineage>
        <taxon>Eukaryota</taxon>
        <taxon>Sar</taxon>
        <taxon>Stramenopiles</taxon>
        <taxon>Ochrophyta</taxon>
        <taxon>Pelagophyceae</taxon>
        <taxon>Pelagomonadales</taxon>
        <taxon>Aureoumbra</taxon>
    </lineage>
</organism>